<dbReference type="InterPro" id="IPR053191">
    <property type="entry name" value="DcsG_Biosynth_Enzyme"/>
</dbReference>
<dbReference type="AlphaFoldDB" id="A0A5J6LHQ7"/>
<organism evidence="2 3">
    <name type="scientific">Nitrincola iocasae</name>
    <dbReference type="NCBI Taxonomy" id="2614693"/>
    <lineage>
        <taxon>Bacteria</taxon>
        <taxon>Pseudomonadati</taxon>
        <taxon>Pseudomonadota</taxon>
        <taxon>Gammaproteobacteria</taxon>
        <taxon>Oceanospirillales</taxon>
        <taxon>Oceanospirillaceae</taxon>
        <taxon>Nitrincola</taxon>
    </lineage>
</organism>
<dbReference type="KEGG" id="nik:F5I99_17470"/>
<dbReference type="Gene3D" id="3.30.1490.20">
    <property type="entry name" value="ATP-grasp fold, A domain"/>
    <property type="match status" value="1"/>
</dbReference>
<dbReference type="PANTHER" id="PTHR39217:SF1">
    <property type="entry name" value="GLUTATHIONE SYNTHETASE"/>
    <property type="match status" value="1"/>
</dbReference>
<dbReference type="SUPFAM" id="SSF56059">
    <property type="entry name" value="Glutathione synthetase ATP-binding domain-like"/>
    <property type="match status" value="1"/>
</dbReference>
<dbReference type="InterPro" id="IPR013815">
    <property type="entry name" value="ATP_grasp_subdomain_1"/>
</dbReference>
<sequence>MITFTTCKHWPLPGKALQLVCQALEAKGLAADCVPWQEMDHQHLAQSKVILPLAAWDYSESPEAFAQWLNESVERGVGVLNAPELMQWNMNKRYLLELAKQGVTTIPTRFIKTADPTELKAVLSDCGWDEVVLKPACGQSGNGVQRYSVTALSLPMLPEQSFNQGWIIQPFMPEIQQVGEVSLCFLWGEYSHAVRRMPATGEWRANSQYNVAVSLFTPDADTITTASNILQQLPSSTAYARVDGLLTNEGFVLSELELIEPALFLDIVPEAVEKFCAGLEYFVAQI</sequence>
<dbReference type="GO" id="GO:0004363">
    <property type="term" value="F:glutathione synthase activity"/>
    <property type="evidence" value="ECO:0007669"/>
    <property type="project" value="InterPro"/>
</dbReference>
<accession>A0A5J6LHQ7</accession>
<dbReference type="Pfam" id="PF02955">
    <property type="entry name" value="GSH-S_ATP"/>
    <property type="match status" value="1"/>
</dbReference>
<dbReference type="InterPro" id="IPR004218">
    <property type="entry name" value="GSHS_ATP-bd"/>
</dbReference>
<evidence type="ECO:0000313" key="2">
    <source>
        <dbReference type="EMBL" id="QEW08139.1"/>
    </source>
</evidence>
<reference evidence="2 3" key="1">
    <citation type="submission" date="2019-09" db="EMBL/GenBank/DDBJ databases">
        <title>Nitrincola iocasae sp. nov., a bacterium isolated from the sediment collected at a cold seep field in South China Sea.</title>
        <authorList>
            <person name="Zhang H."/>
            <person name="Wang H."/>
            <person name="Li C."/>
        </authorList>
    </citation>
    <scope>NUCLEOTIDE SEQUENCE [LARGE SCALE GENOMIC DNA]</scope>
    <source>
        <strain evidence="2 3">KXZD1103</strain>
    </source>
</reference>
<dbReference type="PANTHER" id="PTHR39217">
    <property type="match status" value="1"/>
</dbReference>
<protein>
    <submittedName>
        <fullName evidence="2">Glutathione synthetase</fullName>
    </submittedName>
</protein>
<keyword evidence="3" id="KW-1185">Reference proteome</keyword>
<evidence type="ECO:0000259" key="1">
    <source>
        <dbReference type="Pfam" id="PF02955"/>
    </source>
</evidence>
<evidence type="ECO:0000313" key="3">
    <source>
        <dbReference type="Proteomes" id="UP000325606"/>
    </source>
</evidence>
<proteinExistence type="predicted"/>
<dbReference type="EMBL" id="CP044222">
    <property type="protein sequence ID" value="QEW08139.1"/>
    <property type="molecule type" value="Genomic_DNA"/>
</dbReference>
<dbReference type="Proteomes" id="UP000325606">
    <property type="component" value="Chromosome"/>
</dbReference>
<dbReference type="Gene3D" id="3.40.50.20">
    <property type="match status" value="1"/>
</dbReference>
<gene>
    <name evidence="2" type="ORF">F5I99_17470</name>
</gene>
<dbReference type="RefSeq" id="WP_151058260.1">
    <property type="nucleotide sequence ID" value="NZ_CP044222.1"/>
</dbReference>
<dbReference type="Gene3D" id="3.30.470.20">
    <property type="entry name" value="ATP-grasp fold, B domain"/>
    <property type="match status" value="1"/>
</dbReference>
<dbReference type="GO" id="GO:0005524">
    <property type="term" value="F:ATP binding"/>
    <property type="evidence" value="ECO:0007669"/>
    <property type="project" value="InterPro"/>
</dbReference>
<name>A0A5J6LHQ7_9GAMM</name>
<feature type="domain" description="Prokaryotic glutathione synthetase ATP-binding" evidence="1">
    <location>
        <begin position="113"/>
        <end position="214"/>
    </location>
</feature>